<protein>
    <recommendedName>
        <fullName evidence="4">TNase-like domain-containing protein</fullName>
    </recommendedName>
</protein>
<sequence length="287" mass="32957">MCSANECWRGGIRYYSLKMLRTLLFVFSMIACTARADVACPPWHIDESARVNYVYDGDTLQLEDGRKIRLIGIDTPEVHSRYRVIPADIKSQGERAKAALQRQLNTADNHVGLAFGSQRLDRYGRTLAHVFLPDGTNVQAWLIEQGLAIAFTTPPSERLAPCYQQREAIARKAERGIWQMPQYQLKRVAQLNNKSRGFRRVQADVSRIWQSSRGVTLLLDEALEIRIYKADLPNFNVHMLNNLQGKRVRVRGWLKPKKIQANRSMNKPGKALYRMTLRHPHGIKIIH</sequence>
<dbReference type="GO" id="GO:0004519">
    <property type="term" value="F:endonuclease activity"/>
    <property type="evidence" value="ECO:0007669"/>
    <property type="project" value="UniProtKB-KW"/>
</dbReference>
<keyword evidence="1" id="KW-0540">Nuclease</keyword>
<dbReference type="EMBL" id="UOFJ01000122">
    <property type="protein sequence ID" value="VAW63872.1"/>
    <property type="molecule type" value="Genomic_DNA"/>
</dbReference>
<dbReference type="AlphaFoldDB" id="A0A3B0XKT9"/>
<accession>A0A3B0XKT9</accession>
<keyword evidence="3" id="KW-0378">Hydrolase</keyword>
<feature type="domain" description="TNase-like" evidence="4">
    <location>
        <begin position="45"/>
        <end position="180"/>
    </location>
</feature>
<dbReference type="PROSITE" id="PS01284">
    <property type="entry name" value="TNASE_2"/>
    <property type="match status" value="1"/>
</dbReference>
<evidence type="ECO:0000256" key="2">
    <source>
        <dbReference type="ARBA" id="ARBA00022759"/>
    </source>
</evidence>
<dbReference type="InterPro" id="IPR035437">
    <property type="entry name" value="SNase_OB-fold_sf"/>
</dbReference>
<dbReference type="PROSITE" id="PS50830">
    <property type="entry name" value="TNASE_3"/>
    <property type="match status" value="1"/>
</dbReference>
<dbReference type="GO" id="GO:0016787">
    <property type="term" value="F:hydrolase activity"/>
    <property type="evidence" value="ECO:0007669"/>
    <property type="project" value="UniProtKB-KW"/>
</dbReference>
<name>A0A3B0XKT9_9ZZZZ</name>
<proteinExistence type="predicted"/>
<dbReference type="Pfam" id="PF00565">
    <property type="entry name" value="SNase"/>
    <property type="match status" value="1"/>
</dbReference>
<evidence type="ECO:0000256" key="1">
    <source>
        <dbReference type="ARBA" id="ARBA00022722"/>
    </source>
</evidence>
<evidence type="ECO:0000256" key="3">
    <source>
        <dbReference type="ARBA" id="ARBA00022801"/>
    </source>
</evidence>
<reference evidence="5" key="1">
    <citation type="submission" date="2018-06" db="EMBL/GenBank/DDBJ databases">
        <authorList>
            <person name="Zhirakovskaya E."/>
        </authorList>
    </citation>
    <scope>NUCLEOTIDE SEQUENCE</scope>
</reference>
<dbReference type="SMART" id="SM00318">
    <property type="entry name" value="SNc"/>
    <property type="match status" value="1"/>
</dbReference>
<keyword evidence="2" id="KW-0255">Endonuclease</keyword>
<evidence type="ECO:0000313" key="5">
    <source>
        <dbReference type="EMBL" id="VAW63872.1"/>
    </source>
</evidence>
<dbReference type="Gene3D" id="2.40.50.90">
    <property type="match status" value="1"/>
</dbReference>
<gene>
    <name evidence="5" type="ORF">MNBD_GAMMA10-668</name>
</gene>
<dbReference type="InterPro" id="IPR016071">
    <property type="entry name" value="Staphylococal_nuclease_OB-fold"/>
</dbReference>
<dbReference type="PANTHER" id="PTHR12302">
    <property type="entry name" value="EBNA2 BINDING PROTEIN P100"/>
    <property type="match status" value="1"/>
</dbReference>
<evidence type="ECO:0000259" key="4">
    <source>
        <dbReference type="PROSITE" id="PS50830"/>
    </source>
</evidence>
<dbReference type="InterPro" id="IPR002071">
    <property type="entry name" value="Thermonucl_AS"/>
</dbReference>
<dbReference type="PANTHER" id="PTHR12302:SF3">
    <property type="entry name" value="SERINE_THREONINE-PROTEIN KINASE 31"/>
    <property type="match status" value="1"/>
</dbReference>
<organism evidence="5">
    <name type="scientific">hydrothermal vent metagenome</name>
    <dbReference type="NCBI Taxonomy" id="652676"/>
    <lineage>
        <taxon>unclassified sequences</taxon>
        <taxon>metagenomes</taxon>
        <taxon>ecological metagenomes</taxon>
    </lineage>
</organism>
<dbReference type="SUPFAM" id="SSF50199">
    <property type="entry name" value="Staphylococcal nuclease"/>
    <property type="match status" value="1"/>
</dbReference>
<dbReference type="GO" id="GO:0003676">
    <property type="term" value="F:nucleic acid binding"/>
    <property type="evidence" value="ECO:0007669"/>
    <property type="project" value="InterPro"/>
</dbReference>